<feature type="domain" description="Prephenate dehydratase" evidence="11">
    <location>
        <begin position="100"/>
        <end position="279"/>
    </location>
</feature>
<dbReference type="InterPro" id="IPR008242">
    <property type="entry name" value="Chor_mutase/pphenate_deHydtase"/>
</dbReference>
<dbReference type="GO" id="GO:0009094">
    <property type="term" value="P:L-phenylalanine biosynthetic process"/>
    <property type="evidence" value="ECO:0007669"/>
    <property type="project" value="UniProtKB-UniPathway"/>
</dbReference>
<dbReference type="InterPro" id="IPR036263">
    <property type="entry name" value="Chorismate_II_sf"/>
</dbReference>
<comment type="catalytic activity">
    <reaction evidence="9">
        <text>prephenate + H(+) = 3-phenylpyruvate + CO2 + H2O</text>
        <dbReference type="Rhea" id="RHEA:21648"/>
        <dbReference type="ChEBI" id="CHEBI:15377"/>
        <dbReference type="ChEBI" id="CHEBI:15378"/>
        <dbReference type="ChEBI" id="CHEBI:16526"/>
        <dbReference type="ChEBI" id="CHEBI:18005"/>
        <dbReference type="ChEBI" id="CHEBI:29934"/>
        <dbReference type="EC" id="4.2.1.51"/>
    </reaction>
</comment>
<dbReference type="GO" id="GO:0004664">
    <property type="term" value="F:prephenate dehydratase activity"/>
    <property type="evidence" value="ECO:0007669"/>
    <property type="project" value="UniProtKB-EC"/>
</dbReference>
<sequence>MPYEENSGDDEVALARRRLDQLDQQIIRVVKERVSFSALVQSTRIAHGGCRTDSTRENVVIGRYLDGLGPAGRDIGLSLLRLCRGRDPAPTAARGRGRTRRAFLGPAASVSHQAAEAWPGPPGAELLPVDSLEEAVAGPGEGVAEESVVPLENSVSGPVHDTLFALAATEGVTVAGQARLPVNWVLAAAPGTDLTSIDTVASHPHALAQTKRWLTGVLPRAARTSTSSTSRSAAGLLRPDAPYEAVICTRQAAEHYRLRVLACPERARTPVTRFVLVRPTAAPPAPTGNDVTSVVLTASAGALTGILECLTQERAEILGLHALPAGEASRLLWLDVRGHATDAHMLHVLSALHEHCERLRVAGTYPAAAPHDHQEP</sequence>
<dbReference type="SUPFAM" id="SSF53850">
    <property type="entry name" value="Periplasmic binding protein-like II"/>
    <property type="match status" value="1"/>
</dbReference>
<organism evidence="12 13">
    <name type="scientific">Streptomyces formicae</name>
    <dbReference type="NCBI Taxonomy" id="1616117"/>
    <lineage>
        <taxon>Bacteria</taxon>
        <taxon>Bacillati</taxon>
        <taxon>Actinomycetota</taxon>
        <taxon>Actinomycetes</taxon>
        <taxon>Kitasatosporales</taxon>
        <taxon>Streptomycetaceae</taxon>
        <taxon>Streptomyces</taxon>
    </lineage>
</organism>
<evidence type="ECO:0000256" key="1">
    <source>
        <dbReference type="ARBA" id="ARBA00004741"/>
    </source>
</evidence>
<evidence type="ECO:0000256" key="5">
    <source>
        <dbReference type="ARBA" id="ARBA00023141"/>
    </source>
</evidence>
<keyword evidence="4" id="KW-0028">Amino-acid biosynthesis</keyword>
<proteinExistence type="predicted"/>
<evidence type="ECO:0000256" key="9">
    <source>
        <dbReference type="ARBA" id="ARBA00047848"/>
    </source>
</evidence>
<dbReference type="InterPro" id="IPR001086">
    <property type="entry name" value="Preph_deHydtase"/>
</dbReference>
<evidence type="ECO:0000313" key="13">
    <source>
        <dbReference type="Proteomes" id="UP000221011"/>
    </source>
</evidence>
<dbReference type="EMBL" id="CP022685">
    <property type="protein sequence ID" value="ATL32502.1"/>
    <property type="molecule type" value="Genomic_DNA"/>
</dbReference>
<evidence type="ECO:0000256" key="2">
    <source>
        <dbReference type="ARBA" id="ARBA00004817"/>
    </source>
</evidence>
<evidence type="ECO:0000259" key="11">
    <source>
        <dbReference type="PROSITE" id="PS51171"/>
    </source>
</evidence>
<name>A0A291QLR4_9ACTN</name>
<gene>
    <name evidence="12" type="ORF">KY5_7484</name>
</gene>
<dbReference type="Gene3D" id="1.20.59.10">
    <property type="entry name" value="Chorismate mutase"/>
    <property type="match status" value="1"/>
</dbReference>
<reference evidence="12 13" key="1">
    <citation type="submission" date="2017-08" db="EMBL/GenBank/DDBJ databases">
        <title>Complete Genome Sequence of Streptomyces formicae KY5, the formicamycin producer.</title>
        <authorList>
            <person name="Holmes N.A."/>
            <person name="Devine R."/>
            <person name="Qin Z."/>
            <person name="Seipke R.F."/>
            <person name="Wilkinson B."/>
            <person name="Hutchings M.I."/>
        </authorList>
    </citation>
    <scope>NUCLEOTIDE SEQUENCE [LARGE SCALE GENOMIC DNA]</scope>
    <source>
        <strain evidence="12 13">KY5</strain>
    </source>
</reference>
<evidence type="ECO:0000313" key="12">
    <source>
        <dbReference type="EMBL" id="ATL32502.1"/>
    </source>
</evidence>
<dbReference type="GO" id="GO:0046417">
    <property type="term" value="P:chorismate metabolic process"/>
    <property type="evidence" value="ECO:0007669"/>
    <property type="project" value="InterPro"/>
</dbReference>
<feature type="site" description="Essential for prephenate dehydratase activity" evidence="10">
    <location>
        <position position="272"/>
    </location>
</feature>
<dbReference type="UniPathway" id="UPA00120">
    <property type="reaction ID" value="UER00203"/>
</dbReference>
<accession>A0A291QLR4</accession>
<dbReference type="PIRSF" id="PIRSF001500">
    <property type="entry name" value="Chor_mut_pdt_Ppr"/>
    <property type="match status" value="1"/>
</dbReference>
<keyword evidence="7" id="KW-0413">Isomerase</keyword>
<keyword evidence="5" id="KW-0057">Aromatic amino acid biosynthesis</keyword>
<dbReference type="Proteomes" id="UP000221011">
    <property type="component" value="Chromosome"/>
</dbReference>
<dbReference type="PROSITE" id="PS51171">
    <property type="entry name" value="PREPHENATE_DEHYDR_3"/>
    <property type="match status" value="1"/>
</dbReference>
<dbReference type="EC" id="4.2.1.51" evidence="3"/>
<dbReference type="AlphaFoldDB" id="A0A291QLR4"/>
<dbReference type="SUPFAM" id="SSF48600">
    <property type="entry name" value="Chorismate mutase II"/>
    <property type="match status" value="1"/>
</dbReference>
<evidence type="ECO:0000256" key="8">
    <source>
        <dbReference type="ARBA" id="ARBA00023239"/>
    </source>
</evidence>
<evidence type="ECO:0000256" key="4">
    <source>
        <dbReference type="ARBA" id="ARBA00022605"/>
    </source>
</evidence>
<dbReference type="UniPathway" id="UPA00121">
    <property type="reaction ID" value="UER00345"/>
</dbReference>
<comment type="pathway">
    <text evidence="1">Amino-acid biosynthesis; L-phenylalanine biosynthesis; phenylpyruvate from prephenate: step 1/1.</text>
</comment>
<dbReference type="NCBIfam" id="NF005894">
    <property type="entry name" value="PRK07857.1"/>
    <property type="match status" value="1"/>
</dbReference>
<keyword evidence="6" id="KW-0584">Phenylalanine biosynthesis</keyword>
<dbReference type="GO" id="GO:0005737">
    <property type="term" value="C:cytoplasm"/>
    <property type="evidence" value="ECO:0007669"/>
    <property type="project" value="TreeGrafter"/>
</dbReference>
<protein>
    <recommendedName>
        <fullName evidence="3">prephenate dehydratase</fullName>
        <ecNumber evidence="3">4.2.1.51</ecNumber>
    </recommendedName>
</protein>
<dbReference type="PANTHER" id="PTHR21022:SF19">
    <property type="entry name" value="PREPHENATE DEHYDRATASE-RELATED"/>
    <property type="match status" value="1"/>
</dbReference>
<dbReference type="KEGG" id="sfk:KY5_7484"/>
<dbReference type="Gene3D" id="3.40.190.10">
    <property type="entry name" value="Periplasmic binding protein-like II"/>
    <property type="match status" value="2"/>
</dbReference>
<dbReference type="PANTHER" id="PTHR21022">
    <property type="entry name" value="PREPHENATE DEHYDRATASE P PROTEIN"/>
    <property type="match status" value="1"/>
</dbReference>
<keyword evidence="8 12" id="KW-0456">Lyase</keyword>
<dbReference type="GO" id="GO:0016853">
    <property type="term" value="F:isomerase activity"/>
    <property type="evidence" value="ECO:0007669"/>
    <property type="project" value="UniProtKB-KW"/>
</dbReference>
<dbReference type="Pfam" id="PF00800">
    <property type="entry name" value="PDT"/>
    <property type="match status" value="1"/>
</dbReference>
<evidence type="ECO:0000256" key="7">
    <source>
        <dbReference type="ARBA" id="ARBA00023235"/>
    </source>
</evidence>
<comment type="pathway">
    <text evidence="2">Metabolic intermediate biosynthesis; prephenate biosynthesis; prephenate from chorismate: step 1/1.</text>
</comment>
<evidence type="ECO:0000256" key="10">
    <source>
        <dbReference type="PIRSR" id="PIRSR001500-2"/>
    </source>
</evidence>
<dbReference type="Gene3D" id="3.30.70.260">
    <property type="match status" value="1"/>
</dbReference>
<evidence type="ECO:0000256" key="6">
    <source>
        <dbReference type="ARBA" id="ARBA00023222"/>
    </source>
</evidence>
<evidence type="ECO:0000256" key="3">
    <source>
        <dbReference type="ARBA" id="ARBA00013147"/>
    </source>
</evidence>
<dbReference type="InterPro" id="IPR036979">
    <property type="entry name" value="CM_dom_sf"/>
</dbReference>
<keyword evidence="13" id="KW-1185">Reference proteome</keyword>